<feature type="chain" id="PRO_5043594018" description="Outer membrane protein beta-barrel domain-containing protein" evidence="1">
    <location>
        <begin position="26"/>
        <end position="249"/>
    </location>
</feature>
<keyword evidence="1" id="KW-0732">Signal</keyword>
<dbReference type="EMBL" id="CP123384">
    <property type="protein sequence ID" value="XCC93393.1"/>
    <property type="molecule type" value="Genomic_DNA"/>
</dbReference>
<dbReference type="RefSeq" id="WP_353472215.1">
    <property type="nucleotide sequence ID" value="NZ_CP123384.1"/>
</dbReference>
<protein>
    <recommendedName>
        <fullName evidence="3">Outer membrane protein beta-barrel domain-containing protein</fullName>
    </recommendedName>
</protein>
<name>A0AAU8AFX5_9RHOB</name>
<evidence type="ECO:0000256" key="1">
    <source>
        <dbReference type="SAM" id="SignalP"/>
    </source>
</evidence>
<reference evidence="2" key="1">
    <citation type="submission" date="2023-02" db="EMBL/GenBank/DDBJ databases">
        <title>Description and genomic characterization of Salipiger bruguierae sp. nov., isolated from the sediment of mangrove plant Bruguiera sexangula.</title>
        <authorList>
            <person name="Long M."/>
        </authorList>
    </citation>
    <scope>NUCLEOTIDE SEQUENCE</scope>
    <source>
        <strain evidence="2">H15</strain>
    </source>
</reference>
<organism evidence="2">
    <name type="scientific">Alloyangia sp. H15</name>
    <dbReference type="NCBI Taxonomy" id="3029062"/>
    <lineage>
        <taxon>Bacteria</taxon>
        <taxon>Pseudomonadati</taxon>
        <taxon>Pseudomonadota</taxon>
        <taxon>Alphaproteobacteria</taxon>
        <taxon>Rhodobacterales</taxon>
        <taxon>Roseobacteraceae</taxon>
        <taxon>Alloyangia</taxon>
    </lineage>
</organism>
<dbReference type="Gene3D" id="2.40.160.20">
    <property type="match status" value="1"/>
</dbReference>
<evidence type="ECO:0000313" key="2">
    <source>
        <dbReference type="EMBL" id="XCC93393.1"/>
    </source>
</evidence>
<dbReference type="AlphaFoldDB" id="A0AAU8AFX5"/>
<evidence type="ECO:0008006" key="3">
    <source>
        <dbReference type="Google" id="ProtNLM"/>
    </source>
</evidence>
<accession>A0AAU8AFX5</accession>
<feature type="signal peptide" evidence="1">
    <location>
        <begin position="1"/>
        <end position="25"/>
    </location>
</feature>
<sequence length="249" mass="27225">MRRTTLTGMFLAGAGLVAGALPAAAQDWEFRITPYVWGAGIAGDLGTIPGYPAQSIDLSFGDIWDDLDYGLFLFGSARNDPWVIYFDGSVVQTDSTEKIGSPDVDKVNIKSDTSTLTLAFGGTVSQSYNHTVDLYGGFRYWNLDNSYRVYTPGGRFKKDTNADWTDPIIGMSARYAINDRWQAFGAADIGGFGVGSDFQWSLMAGASYSFSENFSLAMGWRVLDVDYDDNGVVFDARQSGPLLGVTFRF</sequence>
<gene>
    <name evidence="2" type="ORF">PVT71_13020</name>
</gene>
<proteinExistence type="predicted"/>
<dbReference type="InterPro" id="IPR011250">
    <property type="entry name" value="OMP/PagP_B-barrel"/>
</dbReference>
<dbReference type="SUPFAM" id="SSF56925">
    <property type="entry name" value="OMPA-like"/>
    <property type="match status" value="1"/>
</dbReference>